<dbReference type="Pfam" id="PF00078">
    <property type="entry name" value="RVT_1"/>
    <property type="match status" value="1"/>
</dbReference>
<dbReference type="PANTHER" id="PTHR33116">
    <property type="entry name" value="REVERSE TRANSCRIPTASE ZINC-BINDING DOMAIN-CONTAINING PROTEIN-RELATED-RELATED"/>
    <property type="match status" value="1"/>
</dbReference>
<dbReference type="SUPFAM" id="SSF56672">
    <property type="entry name" value="DNA/RNA polymerases"/>
    <property type="match status" value="1"/>
</dbReference>
<feature type="domain" description="Reverse transcriptase" evidence="1">
    <location>
        <begin position="29"/>
        <end position="131"/>
    </location>
</feature>
<dbReference type="EMBL" id="BAABME010038669">
    <property type="protein sequence ID" value="GAA0166996.1"/>
    <property type="molecule type" value="Genomic_DNA"/>
</dbReference>
<evidence type="ECO:0000259" key="1">
    <source>
        <dbReference type="Pfam" id="PF00078"/>
    </source>
</evidence>
<accession>A0AAV3QUU1</accession>
<reference evidence="2 3" key="1">
    <citation type="submission" date="2024-01" db="EMBL/GenBank/DDBJ databases">
        <title>The complete chloroplast genome sequence of Lithospermum erythrorhizon: insights into the phylogenetic relationship among Boraginaceae species and the maternal lineages of purple gromwells.</title>
        <authorList>
            <person name="Okada T."/>
            <person name="Watanabe K."/>
        </authorList>
    </citation>
    <scope>NUCLEOTIDE SEQUENCE [LARGE SCALE GENOMIC DNA]</scope>
</reference>
<gene>
    <name evidence="2" type="ORF">LIER_43776</name>
</gene>
<dbReference type="InterPro" id="IPR000477">
    <property type="entry name" value="RT_dom"/>
</dbReference>
<evidence type="ECO:0000313" key="3">
    <source>
        <dbReference type="Proteomes" id="UP001454036"/>
    </source>
</evidence>
<dbReference type="PANTHER" id="PTHR33116:SF78">
    <property type="entry name" value="OS12G0587133 PROTEIN"/>
    <property type="match status" value="1"/>
</dbReference>
<sequence length="311" mass="35918">MLMQELVSGYHLKSGVSRCAIKVLGFHAIFIYWIQACVSTTWFSVCFNGSTHGFFPSSRGLRQGDPLSPYLFIIIMDMFNELLNHRALHSDFTFHPKCKELGIASVCFADDMFILCGTSRETIEIVSNALKDFESELTYGDCRPLIERITKKIEEWGNHHLNFARRLVLINSVIFGKENYWCQSIYLPVAVIKKIEHIVRCFLWKGEAQALICQRKESLWVRWIATYRLKRVSFWVVEAKITDSWDWKQMLHNRTGVRRFLSNVVGNGKCTSFWYDSWHRMGVLADHFAGNARGLIRVPNDASVADAYAGR</sequence>
<evidence type="ECO:0000313" key="2">
    <source>
        <dbReference type="EMBL" id="GAA0166996.1"/>
    </source>
</evidence>
<name>A0AAV3QUU1_LITER</name>
<organism evidence="2 3">
    <name type="scientific">Lithospermum erythrorhizon</name>
    <name type="common">Purple gromwell</name>
    <name type="synonym">Lithospermum officinale var. erythrorhizon</name>
    <dbReference type="NCBI Taxonomy" id="34254"/>
    <lineage>
        <taxon>Eukaryota</taxon>
        <taxon>Viridiplantae</taxon>
        <taxon>Streptophyta</taxon>
        <taxon>Embryophyta</taxon>
        <taxon>Tracheophyta</taxon>
        <taxon>Spermatophyta</taxon>
        <taxon>Magnoliopsida</taxon>
        <taxon>eudicotyledons</taxon>
        <taxon>Gunneridae</taxon>
        <taxon>Pentapetalae</taxon>
        <taxon>asterids</taxon>
        <taxon>lamiids</taxon>
        <taxon>Boraginales</taxon>
        <taxon>Boraginaceae</taxon>
        <taxon>Boraginoideae</taxon>
        <taxon>Lithospermeae</taxon>
        <taxon>Lithospermum</taxon>
    </lineage>
</organism>
<keyword evidence="3" id="KW-1185">Reference proteome</keyword>
<dbReference type="Proteomes" id="UP001454036">
    <property type="component" value="Unassembled WGS sequence"/>
</dbReference>
<protein>
    <recommendedName>
        <fullName evidence="1">Reverse transcriptase domain-containing protein</fullName>
    </recommendedName>
</protein>
<comment type="caution">
    <text evidence="2">The sequence shown here is derived from an EMBL/GenBank/DDBJ whole genome shotgun (WGS) entry which is preliminary data.</text>
</comment>
<proteinExistence type="predicted"/>
<dbReference type="InterPro" id="IPR043502">
    <property type="entry name" value="DNA/RNA_pol_sf"/>
</dbReference>
<dbReference type="AlphaFoldDB" id="A0AAV3QUU1"/>